<evidence type="ECO:0000313" key="3">
    <source>
        <dbReference type="EMBL" id="MBP2479478.1"/>
    </source>
</evidence>
<evidence type="ECO:0000313" key="4">
    <source>
        <dbReference type="Proteomes" id="UP001519363"/>
    </source>
</evidence>
<dbReference type="Proteomes" id="UP001519363">
    <property type="component" value="Unassembled WGS sequence"/>
</dbReference>
<accession>A0ABS5ASD5</accession>
<gene>
    <name evidence="3" type="ORF">JOF53_008350</name>
</gene>
<feature type="domain" description="UspA" evidence="2">
    <location>
        <begin position="154"/>
        <end position="292"/>
    </location>
</feature>
<dbReference type="InterPro" id="IPR006016">
    <property type="entry name" value="UspA"/>
</dbReference>
<dbReference type="SUPFAM" id="SSF52402">
    <property type="entry name" value="Adenine nucleotide alpha hydrolases-like"/>
    <property type="match status" value="2"/>
</dbReference>
<organism evidence="3 4">
    <name type="scientific">Crossiella equi</name>
    <dbReference type="NCBI Taxonomy" id="130796"/>
    <lineage>
        <taxon>Bacteria</taxon>
        <taxon>Bacillati</taxon>
        <taxon>Actinomycetota</taxon>
        <taxon>Actinomycetes</taxon>
        <taxon>Pseudonocardiales</taxon>
        <taxon>Pseudonocardiaceae</taxon>
        <taxon>Crossiella</taxon>
    </lineage>
</organism>
<evidence type="ECO:0000256" key="1">
    <source>
        <dbReference type="ARBA" id="ARBA00008791"/>
    </source>
</evidence>
<reference evidence="3 4" key="1">
    <citation type="submission" date="2021-03" db="EMBL/GenBank/DDBJ databases">
        <title>Sequencing the genomes of 1000 actinobacteria strains.</title>
        <authorList>
            <person name="Klenk H.-P."/>
        </authorList>
    </citation>
    <scope>NUCLEOTIDE SEQUENCE [LARGE SCALE GENOMIC DNA]</scope>
    <source>
        <strain evidence="3 4">DSM 44580</strain>
    </source>
</reference>
<dbReference type="PANTHER" id="PTHR46268">
    <property type="entry name" value="STRESS RESPONSE PROTEIN NHAX"/>
    <property type="match status" value="1"/>
</dbReference>
<evidence type="ECO:0000259" key="2">
    <source>
        <dbReference type="Pfam" id="PF00582"/>
    </source>
</evidence>
<dbReference type="PANTHER" id="PTHR46268:SF6">
    <property type="entry name" value="UNIVERSAL STRESS PROTEIN UP12"/>
    <property type="match status" value="1"/>
</dbReference>
<dbReference type="EMBL" id="JAGIOO010000001">
    <property type="protein sequence ID" value="MBP2479478.1"/>
    <property type="molecule type" value="Genomic_DNA"/>
</dbReference>
<feature type="domain" description="UspA" evidence="2">
    <location>
        <begin position="8"/>
        <end position="146"/>
    </location>
</feature>
<comment type="caution">
    <text evidence="3">The sequence shown here is derived from an EMBL/GenBank/DDBJ whole genome shotgun (WGS) entry which is preliminary data.</text>
</comment>
<proteinExistence type="inferred from homology"/>
<protein>
    <submittedName>
        <fullName evidence="3">Nucleotide-binding universal stress UspA family protein</fullName>
    </submittedName>
</protein>
<dbReference type="InterPro" id="IPR006015">
    <property type="entry name" value="Universal_stress_UspA"/>
</dbReference>
<dbReference type="RefSeq" id="WP_086781310.1">
    <property type="nucleotide sequence ID" value="NZ_JAGIOO010000001.1"/>
</dbReference>
<comment type="similarity">
    <text evidence="1">Belongs to the universal stress protein A family.</text>
</comment>
<dbReference type="InterPro" id="IPR014729">
    <property type="entry name" value="Rossmann-like_a/b/a_fold"/>
</dbReference>
<dbReference type="Pfam" id="PF00582">
    <property type="entry name" value="Usp"/>
    <property type="match status" value="2"/>
</dbReference>
<sequence>MPQPPTSNRIVAGVDGSDAALRAVRSAVRECARRSATLTLVHAFETPVRGYPEYIATVGDVRAALEKHGREVLAEAEAVARAISPGVAVELRLREQGPAPALIAESHHAALVVVGSRGLGGFSGLVVGSTAVALSRLAECPVVVVRGEEPEDGRVVVGVDGSPASEQAIAFAFEAASRRHASLAAVMSWTDVALDAAFGNASSLTLDWARLGEEHRELLAQRLAGWTERYPEVVVNRIVVHDRPVRALLREAEHAQLLVVGSRGRGGFAGLLLGSTSQSLIYHAPCPIAVVRPVGEADDA</sequence>
<dbReference type="Gene3D" id="3.40.50.620">
    <property type="entry name" value="HUPs"/>
    <property type="match status" value="2"/>
</dbReference>
<name>A0ABS5ASD5_9PSEU</name>
<dbReference type="PRINTS" id="PR01438">
    <property type="entry name" value="UNVRSLSTRESS"/>
</dbReference>
<keyword evidence="4" id="KW-1185">Reference proteome</keyword>